<gene>
    <name evidence="2" type="ORF">HDA35_004076</name>
</gene>
<dbReference type="Gene3D" id="1.10.10.10">
    <property type="entry name" value="Winged helix-like DNA-binding domain superfamily/Winged helix DNA-binding domain"/>
    <property type="match status" value="1"/>
</dbReference>
<sequence length="172" mass="18367">MDKPDQGRDTVDEIVAAWQRELPAVATLELELTKRATRLGALLAEAANRKLAEAGLTKAEYEVLAALRATGAPYRLRPTELANRLLLSSGGTSNLLRRLTANGLVIREADSRDARSSWVRLTDAGVTTAETAVRAATAAQRELLAVVPESTGRVVADLLREVLIALGDTPTG</sequence>
<dbReference type="SUPFAM" id="SSF46785">
    <property type="entry name" value="Winged helix' DNA-binding domain"/>
    <property type="match status" value="1"/>
</dbReference>
<dbReference type="PROSITE" id="PS50995">
    <property type="entry name" value="HTH_MARR_2"/>
    <property type="match status" value="1"/>
</dbReference>
<dbReference type="InterPro" id="IPR036388">
    <property type="entry name" value="WH-like_DNA-bd_sf"/>
</dbReference>
<dbReference type="EMBL" id="JACCCQ010000001">
    <property type="protein sequence ID" value="NYF58245.1"/>
    <property type="molecule type" value="Genomic_DNA"/>
</dbReference>
<dbReference type="Pfam" id="PF12802">
    <property type="entry name" value="MarR_2"/>
    <property type="match status" value="1"/>
</dbReference>
<dbReference type="Proteomes" id="UP000631553">
    <property type="component" value="Unassembled WGS sequence"/>
</dbReference>
<dbReference type="RefSeq" id="WP_179804164.1">
    <property type="nucleotide sequence ID" value="NZ_JACCCQ010000001.1"/>
</dbReference>
<evidence type="ECO:0000313" key="2">
    <source>
        <dbReference type="EMBL" id="NYF58245.1"/>
    </source>
</evidence>
<protein>
    <submittedName>
        <fullName evidence="2">DNA-binding MarR family transcriptional regulator</fullName>
    </submittedName>
</protein>
<feature type="domain" description="HTH marR-type" evidence="1">
    <location>
        <begin position="29"/>
        <end position="164"/>
    </location>
</feature>
<keyword evidence="3" id="KW-1185">Reference proteome</keyword>
<dbReference type="PANTHER" id="PTHR33164">
    <property type="entry name" value="TRANSCRIPTIONAL REGULATOR, MARR FAMILY"/>
    <property type="match status" value="1"/>
</dbReference>
<accession>A0ABX2RP00</accession>
<comment type="caution">
    <text evidence="2">The sequence shown here is derived from an EMBL/GenBank/DDBJ whole genome shotgun (WGS) entry which is preliminary data.</text>
</comment>
<evidence type="ECO:0000259" key="1">
    <source>
        <dbReference type="PROSITE" id="PS50995"/>
    </source>
</evidence>
<dbReference type="SMART" id="SM00347">
    <property type="entry name" value="HTH_MARR"/>
    <property type="match status" value="1"/>
</dbReference>
<keyword evidence="2" id="KW-0238">DNA-binding</keyword>
<reference evidence="2 3" key="1">
    <citation type="submission" date="2020-07" db="EMBL/GenBank/DDBJ databases">
        <title>Sequencing the genomes of 1000 actinobacteria strains.</title>
        <authorList>
            <person name="Klenk H.-P."/>
        </authorList>
    </citation>
    <scope>NUCLEOTIDE SEQUENCE [LARGE SCALE GENOMIC DNA]</scope>
    <source>
        <strain evidence="2 3">DSM 43814</strain>
    </source>
</reference>
<dbReference type="GO" id="GO:0003677">
    <property type="term" value="F:DNA binding"/>
    <property type="evidence" value="ECO:0007669"/>
    <property type="project" value="UniProtKB-KW"/>
</dbReference>
<evidence type="ECO:0000313" key="3">
    <source>
        <dbReference type="Proteomes" id="UP000631553"/>
    </source>
</evidence>
<organism evidence="2 3">
    <name type="scientific">Micromonospora purpureochromogenes</name>
    <dbReference type="NCBI Taxonomy" id="47872"/>
    <lineage>
        <taxon>Bacteria</taxon>
        <taxon>Bacillati</taxon>
        <taxon>Actinomycetota</taxon>
        <taxon>Actinomycetes</taxon>
        <taxon>Micromonosporales</taxon>
        <taxon>Micromonosporaceae</taxon>
        <taxon>Micromonospora</taxon>
    </lineage>
</organism>
<proteinExistence type="predicted"/>
<dbReference type="InterPro" id="IPR000835">
    <property type="entry name" value="HTH_MarR-typ"/>
</dbReference>
<dbReference type="InterPro" id="IPR039422">
    <property type="entry name" value="MarR/SlyA-like"/>
</dbReference>
<dbReference type="PANTHER" id="PTHR33164:SF104">
    <property type="entry name" value="TRANSCRIPTIONAL REGULATORY PROTEIN"/>
    <property type="match status" value="1"/>
</dbReference>
<name>A0ABX2RP00_9ACTN</name>
<dbReference type="InterPro" id="IPR036390">
    <property type="entry name" value="WH_DNA-bd_sf"/>
</dbReference>